<name>A0A2M9HCT4_9BIFI</name>
<sequence length="119" mass="13758">MRSVILSEADFWTIHDPEILNDSFARIVAVVLDTRKDRLPEDNPSARHDCQAIADEFIEKTNEILADSPFRYEPRKGVTYDFDHEPDADDIARANQELSDTYEARIVDLFWGLVPQHAR</sequence>
<dbReference type="EMBL" id="PEBK01000009">
    <property type="protein sequence ID" value="PJM74629.1"/>
    <property type="molecule type" value="Genomic_DNA"/>
</dbReference>
<dbReference type="AlphaFoldDB" id="A0A2M9HCT4"/>
<accession>A0A2M9HCT4</accession>
<proteinExistence type="predicted"/>
<evidence type="ECO:0000313" key="2">
    <source>
        <dbReference type="Proteomes" id="UP000231451"/>
    </source>
</evidence>
<organism evidence="1 2">
    <name type="scientific">Bifidobacterium simiarum</name>
    <dbReference type="NCBI Taxonomy" id="2045441"/>
    <lineage>
        <taxon>Bacteria</taxon>
        <taxon>Bacillati</taxon>
        <taxon>Actinomycetota</taxon>
        <taxon>Actinomycetes</taxon>
        <taxon>Bifidobacteriales</taxon>
        <taxon>Bifidobacteriaceae</taxon>
        <taxon>Bifidobacterium</taxon>
    </lineage>
</organism>
<protein>
    <submittedName>
        <fullName evidence="1">Uncharacterized protein</fullName>
    </submittedName>
</protein>
<dbReference type="Proteomes" id="UP000231451">
    <property type="component" value="Unassembled WGS sequence"/>
</dbReference>
<evidence type="ECO:0000313" key="1">
    <source>
        <dbReference type="EMBL" id="PJM74629.1"/>
    </source>
</evidence>
<dbReference type="OrthoDB" id="9828939at2"/>
<reference evidence="1 2" key="1">
    <citation type="submission" date="2017-10" db="EMBL/GenBank/DDBJ databases">
        <title>Draft genome sequences of strains TRE 1, TRE 9, TRE H and TRI 7, isolated from tamarins, belonging to four potential novel Bifidobacterium species.</title>
        <authorList>
            <person name="Mattarelli P."/>
            <person name="Modesto M."/>
            <person name="Puglisi E."/>
            <person name="Morelli L."/>
            <person name="Spezio C."/>
            <person name="Bonetti A."/>
            <person name="Sandri C."/>
        </authorList>
    </citation>
    <scope>NUCLEOTIDE SEQUENCE [LARGE SCALE GENOMIC DNA]</scope>
    <source>
        <strain evidence="2">TRI7</strain>
    </source>
</reference>
<comment type="caution">
    <text evidence="1">The sequence shown here is derived from an EMBL/GenBank/DDBJ whole genome shotgun (WGS) entry which is preliminary data.</text>
</comment>
<dbReference type="RefSeq" id="WP_100513510.1">
    <property type="nucleotide sequence ID" value="NZ_PEBK01000009.1"/>
</dbReference>
<keyword evidence="2" id="KW-1185">Reference proteome</keyword>
<gene>
    <name evidence="1" type="ORF">CSQ87_08805</name>
</gene>